<evidence type="ECO:0008006" key="3">
    <source>
        <dbReference type="Google" id="ProtNLM"/>
    </source>
</evidence>
<accession>A0A6I2UGQ8</accession>
<dbReference type="Proteomes" id="UP000433181">
    <property type="component" value="Unassembled WGS sequence"/>
</dbReference>
<dbReference type="Gene3D" id="1.10.10.1400">
    <property type="entry name" value="Terminase, small subunit, N-terminal DNA-binding domain, HTH motif"/>
    <property type="match status" value="1"/>
</dbReference>
<gene>
    <name evidence="1" type="ORF">FYJ84_07825</name>
</gene>
<dbReference type="AlphaFoldDB" id="A0A6I2UGQ8"/>
<organism evidence="1 2">
    <name type="scientific">Anaerovibrio slackiae</name>
    <dbReference type="NCBI Taxonomy" id="2652309"/>
    <lineage>
        <taxon>Bacteria</taxon>
        <taxon>Bacillati</taxon>
        <taxon>Bacillota</taxon>
        <taxon>Negativicutes</taxon>
        <taxon>Selenomonadales</taxon>
        <taxon>Selenomonadaceae</taxon>
        <taxon>Anaerovibrio</taxon>
    </lineage>
</organism>
<dbReference type="Pfam" id="PF03592">
    <property type="entry name" value="Terminase_2"/>
    <property type="match status" value="1"/>
</dbReference>
<keyword evidence="2" id="KW-1185">Reference proteome</keyword>
<sequence>MADNSKLTQQQELFAQNIAKGMNDTDAYKAAGYKAKNDQTAQACGSRLRLRPKIQARLRELADEARAPNIMDRQQIQSRLTEYAMRKEQPDEVVPTVAESIKAMEMLSRLQGLFIDKQQVELNGALPVMIRNDVHE</sequence>
<dbReference type="InterPro" id="IPR038713">
    <property type="entry name" value="Terminase_Gp1_N_sf"/>
</dbReference>
<dbReference type="GO" id="GO:0051276">
    <property type="term" value="P:chromosome organization"/>
    <property type="evidence" value="ECO:0007669"/>
    <property type="project" value="InterPro"/>
</dbReference>
<dbReference type="EMBL" id="VUNR01000013">
    <property type="protein sequence ID" value="MSU08889.1"/>
    <property type="molecule type" value="Genomic_DNA"/>
</dbReference>
<protein>
    <recommendedName>
        <fullName evidence="3">Terminase small subunit</fullName>
    </recommendedName>
</protein>
<evidence type="ECO:0000313" key="1">
    <source>
        <dbReference type="EMBL" id="MSU08889.1"/>
    </source>
</evidence>
<proteinExistence type="predicted"/>
<reference evidence="1 2" key="1">
    <citation type="submission" date="2019-08" db="EMBL/GenBank/DDBJ databases">
        <title>In-depth cultivation of the pig gut microbiome towards novel bacterial diversity and tailored functional studies.</title>
        <authorList>
            <person name="Wylensek D."/>
            <person name="Hitch T.C.A."/>
            <person name="Clavel T."/>
        </authorList>
    </citation>
    <scope>NUCLEOTIDE SEQUENCE [LARGE SCALE GENOMIC DNA]</scope>
    <source>
        <strain evidence="1 2">WCA-693-APC-5D-A</strain>
    </source>
</reference>
<dbReference type="InterPro" id="IPR005335">
    <property type="entry name" value="Terminase_ssu"/>
</dbReference>
<name>A0A6I2UGQ8_9FIRM</name>
<dbReference type="RefSeq" id="WP_154407054.1">
    <property type="nucleotide sequence ID" value="NZ_VUNR01000013.1"/>
</dbReference>
<dbReference type="GeneID" id="96778821"/>
<comment type="caution">
    <text evidence="1">The sequence shown here is derived from an EMBL/GenBank/DDBJ whole genome shotgun (WGS) entry which is preliminary data.</text>
</comment>
<evidence type="ECO:0000313" key="2">
    <source>
        <dbReference type="Proteomes" id="UP000433181"/>
    </source>
</evidence>